<dbReference type="Pfam" id="PF12937">
    <property type="entry name" value="F-box-like"/>
    <property type="match status" value="1"/>
</dbReference>
<proteinExistence type="predicted"/>
<organism evidence="2 3">
    <name type="scientific">Allacma fusca</name>
    <dbReference type="NCBI Taxonomy" id="39272"/>
    <lineage>
        <taxon>Eukaryota</taxon>
        <taxon>Metazoa</taxon>
        <taxon>Ecdysozoa</taxon>
        <taxon>Arthropoda</taxon>
        <taxon>Hexapoda</taxon>
        <taxon>Collembola</taxon>
        <taxon>Symphypleona</taxon>
        <taxon>Sminthuridae</taxon>
        <taxon>Allacma</taxon>
    </lineage>
</organism>
<feature type="domain" description="F-box" evidence="1">
    <location>
        <begin position="5"/>
        <end position="54"/>
    </location>
</feature>
<keyword evidence="3" id="KW-1185">Reference proteome</keyword>
<dbReference type="AlphaFoldDB" id="A0A8J2L014"/>
<name>A0A8J2L014_9HEXA</name>
<evidence type="ECO:0000313" key="3">
    <source>
        <dbReference type="Proteomes" id="UP000708208"/>
    </source>
</evidence>
<dbReference type="Proteomes" id="UP000708208">
    <property type="component" value="Unassembled WGS sequence"/>
</dbReference>
<gene>
    <name evidence="2" type="ORF">AFUS01_LOCUS33449</name>
</gene>
<evidence type="ECO:0000259" key="1">
    <source>
        <dbReference type="PROSITE" id="PS50181"/>
    </source>
</evidence>
<dbReference type="EMBL" id="CAJVCH010528821">
    <property type="protein sequence ID" value="CAG7823222.1"/>
    <property type="molecule type" value="Genomic_DNA"/>
</dbReference>
<protein>
    <recommendedName>
        <fullName evidence="1">F-box domain-containing protein</fullName>
    </recommendedName>
</protein>
<dbReference type="OrthoDB" id="27842at2759"/>
<dbReference type="InterPro" id="IPR001810">
    <property type="entry name" value="F-box_dom"/>
</dbReference>
<sequence length="432" mass="49339">MDEGNLTIDDLPNEILAHIFKYLPFMQCEEIMSVSRRWESVIYELVGIRTYIGRPSEFWSLPINNWHPFEKIATIGASTVSFSDIEDPDAANDTCVDLKDPPSFKHPYLVRRVSFDGYLRQRTFIHLLEPIRNLAYLELHLSSLEGIDLSRVKLNFPKLQELIISSNNYTLQHMASRNLGQIMVNCTKLLEAPYFPRLVTLRLYIPIVVQRSAQLLRALFKFLVRHNATMKMFLIRTEVTVSLRDIKSAERNDMKLHLSIGVVDVSGNSIEMNCAHLQDCVSLEHIGFIGNRTKDNSLGVFKPDLINADLLPKTLKFVEIYNILIAKEDVRVMAVKLPKIKTLHLENIGEAGELGMNVETLVDVLDNNRMLKIGVLSGFNAKSLHCYSSKDSTAVRMARILLGKEHNPSFVATLHYDGRTEWGYTEEDEKFT</sequence>
<accession>A0A8J2L014</accession>
<reference evidence="2" key="1">
    <citation type="submission" date="2021-06" db="EMBL/GenBank/DDBJ databases">
        <authorList>
            <person name="Hodson N. C."/>
            <person name="Mongue J. A."/>
            <person name="Jaron S. K."/>
        </authorList>
    </citation>
    <scope>NUCLEOTIDE SEQUENCE</scope>
</reference>
<comment type="caution">
    <text evidence="2">The sequence shown here is derived from an EMBL/GenBank/DDBJ whole genome shotgun (WGS) entry which is preliminary data.</text>
</comment>
<dbReference type="PROSITE" id="PS50181">
    <property type="entry name" value="FBOX"/>
    <property type="match status" value="1"/>
</dbReference>
<evidence type="ECO:0000313" key="2">
    <source>
        <dbReference type="EMBL" id="CAG7823222.1"/>
    </source>
</evidence>